<evidence type="ECO:0000313" key="3">
    <source>
        <dbReference type="Proteomes" id="UP000005408"/>
    </source>
</evidence>
<protein>
    <recommendedName>
        <fullName evidence="4">Secreted protein</fullName>
    </recommendedName>
</protein>
<proteinExistence type="predicted"/>
<accession>A0A8W8NVT9</accession>
<evidence type="ECO:0008006" key="4">
    <source>
        <dbReference type="Google" id="ProtNLM"/>
    </source>
</evidence>
<keyword evidence="1" id="KW-0732">Signal</keyword>
<feature type="signal peptide" evidence="1">
    <location>
        <begin position="1"/>
        <end position="19"/>
    </location>
</feature>
<evidence type="ECO:0000256" key="1">
    <source>
        <dbReference type="SAM" id="SignalP"/>
    </source>
</evidence>
<feature type="chain" id="PRO_5036495907" description="Secreted protein" evidence="1">
    <location>
        <begin position="20"/>
        <end position="105"/>
    </location>
</feature>
<organism evidence="2 3">
    <name type="scientific">Magallana gigas</name>
    <name type="common">Pacific oyster</name>
    <name type="synonym">Crassostrea gigas</name>
    <dbReference type="NCBI Taxonomy" id="29159"/>
    <lineage>
        <taxon>Eukaryota</taxon>
        <taxon>Metazoa</taxon>
        <taxon>Spiralia</taxon>
        <taxon>Lophotrochozoa</taxon>
        <taxon>Mollusca</taxon>
        <taxon>Bivalvia</taxon>
        <taxon>Autobranchia</taxon>
        <taxon>Pteriomorphia</taxon>
        <taxon>Ostreida</taxon>
        <taxon>Ostreoidea</taxon>
        <taxon>Ostreidae</taxon>
        <taxon>Magallana</taxon>
    </lineage>
</organism>
<reference evidence="2" key="1">
    <citation type="submission" date="2022-08" db="UniProtKB">
        <authorList>
            <consortium name="EnsemblMetazoa"/>
        </authorList>
    </citation>
    <scope>IDENTIFICATION</scope>
    <source>
        <strain evidence="2">05x7-T-G4-1.051#20</strain>
    </source>
</reference>
<dbReference type="EnsemblMetazoa" id="G7612.1">
    <property type="protein sequence ID" value="G7612.1:cds"/>
    <property type="gene ID" value="G7612"/>
</dbReference>
<dbReference type="Proteomes" id="UP000005408">
    <property type="component" value="Unassembled WGS sequence"/>
</dbReference>
<keyword evidence="3" id="KW-1185">Reference proteome</keyword>
<evidence type="ECO:0000313" key="2">
    <source>
        <dbReference type="EnsemblMetazoa" id="G7612.1:cds"/>
    </source>
</evidence>
<name>A0A8W8NVT9_MAGGI</name>
<dbReference type="AlphaFoldDB" id="A0A8W8NVT9"/>
<sequence>MKWFCLVLGLSAVWGVARPAEICQKMSDILRCARVDPAAACLRVVTSGRVVVMRRECSPRKATSTTDRSSDFVWRTSTQATTPSITSKVTVEAAVLGTILGAIWK</sequence>